<dbReference type="Proteomes" id="UP000256661">
    <property type="component" value="Unassembled WGS sequence"/>
</dbReference>
<keyword evidence="4" id="KW-1185">Reference proteome</keyword>
<dbReference type="EMBL" id="QTTT01000001">
    <property type="protein sequence ID" value="REE97675.1"/>
    <property type="molecule type" value="Genomic_DNA"/>
</dbReference>
<dbReference type="AlphaFoldDB" id="A0A3D9SXE0"/>
<dbReference type="Pfam" id="PF02036">
    <property type="entry name" value="SCP2"/>
    <property type="match status" value="1"/>
</dbReference>
<dbReference type="InterPro" id="IPR003033">
    <property type="entry name" value="SCP2_sterol-bd_dom"/>
</dbReference>
<evidence type="ECO:0000259" key="2">
    <source>
        <dbReference type="Pfam" id="PF02036"/>
    </source>
</evidence>
<feature type="region of interest" description="Disordered" evidence="1">
    <location>
        <begin position="40"/>
        <end position="70"/>
    </location>
</feature>
<evidence type="ECO:0000313" key="3">
    <source>
        <dbReference type="EMBL" id="REE97675.1"/>
    </source>
</evidence>
<dbReference type="SUPFAM" id="SSF55718">
    <property type="entry name" value="SCP-like"/>
    <property type="match status" value="1"/>
</dbReference>
<feature type="compositionally biased region" description="Basic and acidic residues" evidence="1">
    <location>
        <begin position="44"/>
        <end position="60"/>
    </location>
</feature>
<comment type="caution">
    <text evidence="3">The sequence shown here is derived from an EMBL/GenBank/DDBJ whole genome shotgun (WGS) entry which is preliminary data.</text>
</comment>
<sequence length="70" mass="7408">MSRGESHDRPDTIIDTDPDTLSRVLGAKVTLTEAVNGGRLTITGDDRAGQRLSDAARIEETAPTGTFSPP</sequence>
<protein>
    <submittedName>
        <fullName evidence="3">SCP-2 sterol transfer family protein</fullName>
    </submittedName>
</protein>
<feature type="domain" description="SCP2" evidence="2">
    <location>
        <begin position="7"/>
        <end position="55"/>
    </location>
</feature>
<gene>
    <name evidence="3" type="ORF">DFJ69_3149</name>
</gene>
<name>A0A3D9SXE0_9ACTN</name>
<proteinExistence type="predicted"/>
<accession>A0A3D9SXE0</accession>
<evidence type="ECO:0000313" key="4">
    <source>
        <dbReference type="Proteomes" id="UP000256661"/>
    </source>
</evidence>
<dbReference type="InterPro" id="IPR036527">
    <property type="entry name" value="SCP2_sterol-bd_dom_sf"/>
</dbReference>
<organism evidence="3 4">
    <name type="scientific">Thermomonospora umbrina</name>
    <dbReference type="NCBI Taxonomy" id="111806"/>
    <lineage>
        <taxon>Bacteria</taxon>
        <taxon>Bacillati</taxon>
        <taxon>Actinomycetota</taxon>
        <taxon>Actinomycetes</taxon>
        <taxon>Streptosporangiales</taxon>
        <taxon>Thermomonosporaceae</taxon>
        <taxon>Thermomonospora</taxon>
    </lineage>
</organism>
<evidence type="ECO:0000256" key="1">
    <source>
        <dbReference type="SAM" id="MobiDB-lite"/>
    </source>
</evidence>
<reference evidence="3 4" key="1">
    <citation type="submission" date="2018-08" db="EMBL/GenBank/DDBJ databases">
        <title>Sequencing the genomes of 1000 actinobacteria strains.</title>
        <authorList>
            <person name="Klenk H.-P."/>
        </authorList>
    </citation>
    <scope>NUCLEOTIDE SEQUENCE [LARGE SCALE GENOMIC DNA]</scope>
    <source>
        <strain evidence="3 4">DSM 43927</strain>
    </source>
</reference>